<feature type="compositionally biased region" description="Basic and acidic residues" evidence="1">
    <location>
        <begin position="59"/>
        <end position="71"/>
    </location>
</feature>
<sequence length="257" mass="26612">MTCTPNLAVTYTISTKQNTTDDQNHNEGGQTIPKNDTSQGSANLSRRPSQTARLLSKLGLKDGDHQRRRTCEPGSMRSPPSVGHSPLANAHGFATSTSEPRVSIDTSSSNSSLRPPSFTSPFSGERLSGQSCLSPGTMAPSPTQTTFYSAHEAAKGSKTPFLGVEGRGRSASVEHRLSIAGAGAGKAGAKGAKAKANALGLLHSPTDLDLARRSGAYSPLLTMEAQEAMMSPGAQVVSGSPGGQGECECGRAIWIMG</sequence>
<proteinExistence type="predicted"/>
<evidence type="ECO:0000313" key="2">
    <source>
        <dbReference type="EMBL" id="KAL0953271.1"/>
    </source>
</evidence>
<feature type="region of interest" description="Disordered" evidence="1">
    <location>
        <begin position="14"/>
        <end position="143"/>
    </location>
</feature>
<dbReference type="EMBL" id="JASNQZ010000008">
    <property type="protein sequence ID" value="KAL0953271.1"/>
    <property type="molecule type" value="Genomic_DNA"/>
</dbReference>
<feature type="compositionally biased region" description="Polar residues" evidence="1">
    <location>
        <begin position="128"/>
        <end position="143"/>
    </location>
</feature>
<reference evidence="3" key="1">
    <citation type="submission" date="2024-06" db="EMBL/GenBank/DDBJ databases">
        <title>Multi-omics analyses provide insights into the biosynthesis of the anticancer antibiotic pleurotin in Hohenbuehelia grisea.</title>
        <authorList>
            <person name="Weaver J.A."/>
            <person name="Alberti F."/>
        </authorList>
    </citation>
    <scope>NUCLEOTIDE SEQUENCE [LARGE SCALE GENOMIC DNA]</scope>
    <source>
        <strain evidence="3">T-177</strain>
    </source>
</reference>
<evidence type="ECO:0000313" key="3">
    <source>
        <dbReference type="Proteomes" id="UP001556367"/>
    </source>
</evidence>
<protein>
    <submittedName>
        <fullName evidence="2">Uncharacterized protein</fullName>
    </submittedName>
</protein>
<keyword evidence="3" id="KW-1185">Reference proteome</keyword>
<feature type="compositionally biased region" description="Polar residues" evidence="1">
    <location>
        <begin position="14"/>
        <end position="53"/>
    </location>
</feature>
<organism evidence="2 3">
    <name type="scientific">Hohenbuehelia grisea</name>
    <dbReference type="NCBI Taxonomy" id="104357"/>
    <lineage>
        <taxon>Eukaryota</taxon>
        <taxon>Fungi</taxon>
        <taxon>Dikarya</taxon>
        <taxon>Basidiomycota</taxon>
        <taxon>Agaricomycotina</taxon>
        <taxon>Agaricomycetes</taxon>
        <taxon>Agaricomycetidae</taxon>
        <taxon>Agaricales</taxon>
        <taxon>Pleurotineae</taxon>
        <taxon>Pleurotaceae</taxon>
        <taxon>Hohenbuehelia</taxon>
    </lineage>
</organism>
<feature type="compositionally biased region" description="Low complexity" evidence="1">
    <location>
        <begin position="106"/>
        <end position="120"/>
    </location>
</feature>
<accession>A0ABR3JCI5</accession>
<comment type="caution">
    <text evidence="2">The sequence shown here is derived from an EMBL/GenBank/DDBJ whole genome shotgun (WGS) entry which is preliminary data.</text>
</comment>
<name>A0ABR3JCI5_9AGAR</name>
<dbReference type="Proteomes" id="UP001556367">
    <property type="component" value="Unassembled WGS sequence"/>
</dbReference>
<evidence type="ECO:0000256" key="1">
    <source>
        <dbReference type="SAM" id="MobiDB-lite"/>
    </source>
</evidence>
<gene>
    <name evidence="2" type="ORF">HGRIS_004521</name>
</gene>